<gene>
    <name evidence="1" type="ORF">HNQ65_002538</name>
</gene>
<dbReference type="RefSeq" id="WP_184339884.1">
    <property type="nucleotide sequence ID" value="NZ_JACHIG010000005.1"/>
</dbReference>
<evidence type="ECO:0000313" key="1">
    <source>
        <dbReference type="EMBL" id="MBB5032955.1"/>
    </source>
</evidence>
<sequence length="146" mass="17012">MNVHRITRKDLYTKLDTPYNPPACKAEDESACEEFFEEWHDVRNGLQTVLERFGEHDDFDDKDFNLGDTAMLSRGIGVTFTRETMFKSQVLEAVAAYMAVLPKDYEVHITLQRDGEEDHDLFVSRDTVMAELPEDLMRNLMPDTWM</sequence>
<dbReference type="EMBL" id="JACHIG010000005">
    <property type="protein sequence ID" value="MBB5032955.1"/>
    <property type="molecule type" value="Genomic_DNA"/>
</dbReference>
<name>A0A7W7YBS5_9BACT</name>
<keyword evidence="2" id="KW-1185">Reference proteome</keyword>
<evidence type="ECO:0000313" key="2">
    <source>
        <dbReference type="Proteomes" id="UP000590740"/>
    </source>
</evidence>
<dbReference type="AlphaFoldDB" id="A0A7W7YBS5"/>
<comment type="caution">
    <text evidence="1">The sequence shown here is derived from an EMBL/GenBank/DDBJ whole genome shotgun (WGS) entry which is preliminary data.</text>
</comment>
<proteinExistence type="predicted"/>
<protein>
    <submittedName>
        <fullName evidence="1">Uncharacterized protein</fullName>
    </submittedName>
</protein>
<organism evidence="1 2">
    <name type="scientific">Prosthecobacter vanneervenii</name>
    <dbReference type="NCBI Taxonomy" id="48466"/>
    <lineage>
        <taxon>Bacteria</taxon>
        <taxon>Pseudomonadati</taxon>
        <taxon>Verrucomicrobiota</taxon>
        <taxon>Verrucomicrobiia</taxon>
        <taxon>Verrucomicrobiales</taxon>
        <taxon>Verrucomicrobiaceae</taxon>
        <taxon>Prosthecobacter</taxon>
    </lineage>
</organism>
<reference evidence="1 2" key="1">
    <citation type="submission" date="2020-08" db="EMBL/GenBank/DDBJ databases">
        <title>Genomic Encyclopedia of Type Strains, Phase IV (KMG-IV): sequencing the most valuable type-strain genomes for metagenomic binning, comparative biology and taxonomic classification.</title>
        <authorList>
            <person name="Goeker M."/>
        </authorList>
    </citation>
    <scope>NUCLEOTIDE SEQUENCE [LARGE SCALE GENOMIC DNA]</scope>
    <source>
        <strain evidence="1 2">DSM 12252</strain>
    </source>
</reference>
<accession>A0A7W7YBS5</accession>
<dbReference type="Proteomes" id="UP000590740">
    <property type="component" value="Unassembled WGS sequence"/>
</dbReference>